<evidence type="ECO:0000259" key="1">
    <source>
        <dbReference type="Pfam" id="PF01751"/>
    </source>
</evidence>
<dbReference type="Gene3D" id="3.40.50.140">
    <property type="match status" value="1"/>
</dbReference>
<dbReference type="AlphaFoldDB" id="W4RH02"/>
<dbReference type="GO" id="GO:0016853">
    <property type="term" value="F:isomerase activity"/>
    <property type="evidence" value="ECO:0007669"/>
    <property type="project" value="UniProtKB-KW"/>
</dbReference>
<reference evidence="2 3" key="1">
    <citation type="submission" date="2013-12" db="EMBL/GenBank/DDBJ databases">
        <title>NBRP : Genome information of microbial organism related human and environment.</title>
        <authorList>
            <person name="Hattori M."/>
            <person name="Oshima K."/>
            <person name="Inaba H."/>
            <person name="Suda W."/>
            <person name="Sakamoto M."/>
            <person name="Iino T."/>
            <person name="Kitahara M."/>
            <person name="Oshida Y."/>
            <person name="Iida T."/>
            <person name="Kudo T."/>
            <person name="Itoh T."/>
            <person name="Ahmed I."/>
            <person name="Ohkuma M."/>
        </authorList>
    </citation>
    <scope>NUCLEOTIDE SEQUENCE [LARGE SCALE GENOMIC DNA]</scope>
    <source>
        <strain evidence="2 3">JCM 21738</strain>
    </source>
</reference>
<accession>W4RH02</accession>
<keyword evidence="3" id="KW-1185">Reference proteome</keyword>
<proteinExistence type="predicted"/>
<sequence length="115" mass="13086">MKLIVAEKPDQGRTLASVFKMKKRDGFIEIFPNEIFPKGAYVSWAIGHLTELSAPEQYNPSWKKWSLDTLPIIPEDFKYEVVKSKAKQFQIIKKLATDPQVSEIIHAAMPGVKVN</sequence>
<dbReference type="Pfam" id="PF01751">
    <property type="entry name" value="Toprim"/>
    <property type="match status" value="1"/>
</dbReference>
<name>W4RH02_9BACI</name>
<dbReference type="InterPro" id="IPR023405">
    <property type="entry name" value="Topo_IA_core_domain"/>
</dbReference>
<evidence type="ECO:0000313" key="3">
    <source>
        <dbReference type="Proteomes" id="UP000018949"/>
    </source>
</evidence>
<dbReference type="Proteomes" id="UP000018949">
    <property type="component" value="Unassembled WGS sequence"/>
</dbReference>
<dbReference type="InterPro" id="IPR006171">
    <property type="entry name" value="TOPRIM_dom"/>
</dbReference>
<feature type="domain" description="Toprim" evidence="1">
    <location>
        <begin position="2"/>
        <end position="107"/>
    </location>
</feature>
<keyword evidence="2" id="KW-0413">Isomerase</keyword>
<dbReference type="SUPFAM" id="SSF56712">
    <property type="entry name" value="Prokaryotic type I DNA topoisomerase"/>
    <property type="match status" value="1"/>
</dbReference>
<dbReference type="EMBL" id="BAUW01000001">
    <property type="protein sequence ID" value="GAE43576.1"/>
    <property type="molecule type" value="Genomic_DNA"/>
</dbReference>
<protein>
    <submittedName>
        <fullName evidence="2">DNA topoisomerase III</fullName>
    </submittedName>
</protein>
<gene>
    <name evidence="2" type="ORF">JCM21738_225</name>
</gene>
<organism evidence="2 3">
    <name type="scientific">Mesobacillus boroniphilus JCM 21738</name>
    <dbReference type="NCBI Taxonomy" id="1294265"/>
    <lineage>
        <taxon>Bacteria</taxon>
        <taxon>Bacillati</taxon>
        <taxon>Bacillota</taxon>
        <taxon>Bacilli</taxon>
        <taxon>Bacillales</taxon>
        <taxon>Bacillaceae</taxon>
        <taxon>Mesobacillus</taxon>
    </lineage>
</organism>
<dbReference type="RefSeq" id="WP_243462824.1">
    <property type="nucleotide sequence ID" value="NZ_BAUW01000001.1"/>
</dbReference>
<dbReference type="eggNOG" id="COG0550">
    <property type="taxonomic scope" value="Bacteria"/>
</dbReference>
<comment type="caution">
    <text evidence="2">The sequence shown here is derived from an EMBL/GenBank/DDBJ whole genome shotgun (WGS) entry which is preliminary data.</text>
</comment>
<evidence type="ECO:0000313" key="2">
    <source>
        <dbReference type="EMBL" id="GAE43576.1"/>
    </source>
</evidence>